<reference evidence="6 7" key="1">
    <citation type="submission" date="2022-05" db="EMBL/GenBank/DDBJ databases">
        <authorList>
            <consortium name="Genoscope - CEA"/>
            <person name="William W."/>
        </authorList>
    </citation>
    <scope>NUCLEOTIDE SEQUENCE [LARGE SCALE GENOMIC DNA]</scope>
</reference>
<proteinExistence type="predicted"/>
<dbReference type="AlphaFoldDB" id="A0AAU9WXS0"/>
<name>A0AAU9WXS0_9CNID</name>
<keyword evidence="3" id="KW-0560">Oxidoreductase</keyword>
<comment type="caution">
    <text evidence="6">The sequence shown here is derived from an EMBL/GenBank/DDBJ whole genome shotgun (WGS) entry which is preliminary data.</text>
</comment>
<dbReference type="InterPro" id="IPR036226">
    <property type="entry name" value="LipOase_C_sf"/>
</dbReference>
<dbReference type="InterPro" id="IPR013819">
    <property type="entry name" value="LipOase_C"/>
</dbReference>
<dbReference type="SUPFAM" id="SSF48484">
    <property type="entry name" value="Lipoxigenase"/>
    <property type="match status" value="1"/>
</dbReference>
<dbReference type="InterPro" id="IPR000907">
    <property type="entry name" value="LipOase"/>
</dbReference>
<dbReference type="EMBL" id="CALNXJ010000024">
    <property type="protein sequence ID" value="CAH3129427.1"/>
    <property type="molecule type" value="Genomic_DNA"/>
</dbReference>
<dbReference type="GO" id="GO:0016702">
    <property type="term" value="F:oxidoreductase activity, acting on single donors with incorporation of molecular oxygen, incorporation of two atoms of oxygen"/>
    <property type="evidence" value="ECO:0007669"/>
    <property type="project" value="InterPro"/>
</dbReference>
<dbReference type="Gene3D" id="1.20.245.10">
    <property type="entry name" value="Lipoxygenase-1, Domain 5"/>
    <property type="match status" value="2"/>
</dbReference>
<protein>
    <recommendedName>
        <fullName evidence="5">Lipoxygenase domain-containing protein</fullName>
    </recommendedName>
</protein>
<evidence type="ECO:0000313" key="7">
    <source>
        <dbReference type="Proteomes" id="UP001159428"/>
    </source>
</evidence>
<keyword evidence="1" id="KW-0479">Metal-binding</keyword>
<dbReference type="GO" id="GO:0046872">
    <property type="term" value="F:metal ion binding"/>
    <property type="evidence" value="ECO:0007669"/>
    <property type="project" value="UniProtKB-KW"/>
</dbReference>
<dbReference type="Proteomes" id="UP001159428">
    <property type="component" value="Unassembled WGS sequence"/>
</dbReference>
<accession>A0AAU9WXS0</accession>
<feature type="domain" description="Lipoxygenase" evidence="5">
    <location>
        <begin position="31"/>
        <end position="628"/>
    </location>
</feature>
<dbReference type="PANTHER" id="PTHR11771">
    <property type="entry name" value="LIPOXYGENASE"/>
    <property type="match status" value="1"/>
</dbReference>
<evidence type="ECO:0000256" key="2">
    <source>
        <dbReference type="ARBA" id="ARBA00022964"/>
    </source>
</evidence>
<gene>
    <name evidence="6" type="ORF">PMEA_00013941</name>
</gene>
<keyword evidence="4" id="KW-0732">Signal</keyword>
<dbReference type="PROSITE" id="PS51393">
    <property type="entry name" value="LIPOXYGENASE_3"/>
    <property type="match status" value="1"/>
</dbReference>
<dbReference type="Gene3D" id="3.10.450.60">
    <property type="match status" value="1"/>
</dbReference>
<evidence type="ECO:0000256" key="3">
    <source>
        <dbReference type="ARBA" id="ARBA00023002"/>
    </source>
</evidence>
<dbReference type="PRINTS" id="PR00087">
    <property type="entry name" value="LIPOXYGENASE"/>
</dbReference>
<feature type="chain" id="PRO_5043796163" description="Lipoxygenase domain-containing protein" evidence="4">
    <location>
        <begin position="21"/>
        <end position="628"/>
    </location>
</feature>
<feature type="signal peptide" evidence="4">
    <location>
        <begin position="1"/>
        <end position="20"/>
    </location>
</feature>
<sequence length="628" mass="72754">MIGFQFTSVALLCTMCLVNGYAGIFGDECPVELSQKTSRACQERRYRQLLANKNIYQLVPISFLPNEPIRWLNMTSDKMRAVFSKHPFEQWEFNIYLAKTVGGAEILKQWHKLNAGEDIQSFADFVKIYTFFRKAQEQLGDPYFKNPSDEEPFQNIIKYWMRDKVFAEQRLAGVNPMTLMRISTDRENVGLKWSELKKVLNQEFDWENLLINTPNMPKISLPKAISSKMVFVLRYPLLDYLPAMPDIMESRPHRKMWDPTSPITFFAVHPNNRNNLIPIAIQMDVKPGSPVYTPKDDGLWMLAKLSVQGADLGYNQVAEHLAKTHLLLEPFCVSKDRQLSENHPLHQIIKYHCRLGISITDKLAFQLLLGPNENLHKLFPYGYRGAVNIALKSYRQTSWKDTDFMGNIKKRGLDFRTLRYFPYRDDGKFIFDTIQKAVRDYVNQYYECDEDVQSDYELQNFMNEVSADGVGIDGGNGNVKDLPNELTSVDSLMAFLTRLLWQLSAQHAALNYPVADYGGFTLNMPTKLYQDSRVSDDVLSLFNFPNANISAQHAIVAFSLTNYRYDSLFDYGSQLPDKRGRDVISKWFNFLQRRVQPSLEKRNQNRFKGDHLTYPYLLPRWIPNGVQT</sequence>
<evidence type="ECO:0000256" key="4">
    <source>
        <dbReference type="SAM" id="SignalP"/>
    </source>
</evidence>
<evidence type="ECO:0000256" key="1">
    <source>
        <dbReference type="ARBA" id="ARBA00022723"/>
    </source>
</evidence>
<dbReference type="Pfam" id="PF00305">
    <property type="entry name" value="Lipoxygenase"/>
    <property type="match status" value="1"/>
</dbReference>
<evidence type="ECO:0000313" key="6">
    <source>
        <dbReference type="EMBL" id="CAH3129427.1"/>
    </source>
</evidence>
<dbReference type="GO" id="GO:0034440">
    <property type="term" value="P:lipid oxidation"/>
    <property type="evidence" value="ECO:0007669"/>
    <property type="project" value="InterPro"/>
</dbReference>
<keyword evidence="2" id="KW-0223">Dioxygenase</keyword>
<keyword evidence="7" id="KW-1185">Reference proteome</keyword>
<evidence type="ECO:0000259" key="5">
    <source>
        <dbReference type="PROSITE" id="PS51393"/>
    </source>
</evidence>
<organism evidence="6 7">
    <name type="scientific">Pocillopora meandrina</name>
    <dbReference type="NCBI Taxonomy" id="46732"/>
    <lineage>
        <taxon>Eukaryota</taxon>
        <taxon>Metazoa</taxon>
        <taxon>Cnidaria</taxon>
        <taxon>Anthozoa</taxon>
        <taxon>Hexacorallia</taxon>
        <taxon>Scleractinia</taxon>
        <taxon>Astrocoeniina</taxon>
        <taxon>Pocilloporidae</taxon>
        <taxon>Pocillopora</taxon>
    </lineage>
</organism>